<dbReference type="EMBL" id="JAMZDX010000004">
    <property type="protein sequence ID" value="MCP2311738.1"/>
    <property type="molecule type" value="Genomic_DNA"/>
</dbReference>
<feature type="region of interest" description="Disordered" evidence="1">
    <location>
        <begin position="1"/>
        <end position="20"/>
    </location>
</feature>
<comment type="caution">
    <text evidence="3">The sequence shown here is derived from an EMBL/GenBank/DDBJ whole genome shotgun (WGS) entry which is preliminary data.</text>
</comment>
<dbReference type="SUPFAM" id="SSF53335">
    <property type="entry name" value="S-adenosyl-L-methionine-dependent methyltransferases"/>
    <property type="match status" value="1"/>
</dbReference>
<dbReference type="PANTHER" id="PTHR43591:SF24">
    <property type="entry name" value="2-METHOXY-6-POLYPRENYL-1,4-BENZOQUINOL METHYLASE, MITOCHONDRIAL"/>
    <property type="match status" value="1"/>
</dbReference>
<accession>A0ABT1J2T7</accession>
<evidence type="ECO:0000256" key="1">
    <source>
        <dbReference type="SAM" id="MobiDB-lite"/>
    </source>
</evidence>
<keyword evidence="4" id="KW-1185">Reference proteome</keyword>
<evidence type="ECO:0000313" key="3">
    <source>
        <dbReference type="EMBL" id="MCP2311738.1"/>
    </source>
</evidence>
<dbReference type="Gene3D" id="3.40.50.150">
    <property type="entry name" value="Vaccinia Virus protein VP39"/>
    <property type="match status" value="1"/>
</dbReference>
<dbReference type="InterPro" id="IPR029063">
    <property type="entry name" value="SAM-dependent_MTases_sf"/>
</dbReference>
<gene>
    <name evidence="3" type="ORF">FHR36_004901</name>
</gene>
<evidence type="ECO:0000313" key="4">
    <source>
        <dbReference type="Proteomes" id="UP001206483"/>
    </source>
</evidence>
<proteinExistence type="predicted"/>
<dbReference type="GO" id="GO:0008168">
    <property type="term" value="F:methyltransferase activity"/>
    <property type="evidence" value="ECO:0007669"/>
    <property type="project" value="UniProtKB-KW"/>
</dbReference>
<keyword evidence="3" id="KW-0808">Transferase</keyword>
<sequence>MGSGRGLAGTRHAAGDPVARLTRNRLQDAGGDGAWRRAEEEASWRGATVVRVTGINADRRWSESMPAAYEQYLAPVVFQPFAEDLSARAAALHPGRVLELAAGTGVLTSALLAAVPSAEVTATDLNEAMVAFGSTRAPGAVWRQADAQRLPFPDGGFDLVLCQFGVMFFPDRIEAFTEVRRVLAQGGRFLFNTWGPLGTHSFEVALQAGLERAFPVDPPRFLPTVPHGYADPAVVAADLAAAGFVVEDEQELTLQGRATSIVDLATGYLTGTPVRAAVEERGDLPAVLATVIEEMTTRLGPGPVTAPMTAYVFRAAA</sequence>
<dbReference type="CDD" id="cd02440">
    <property type="entry name" value="AdoMet_MTases"/>
    <property type="match status" value="1"/>
</dbReference>
<keyword evidence="3" id="KW-0489">Methyltransferase</keyword>
<dbReference type="GO" id="GO:0032259">
    <property type="term" value="P:methylation"/>
    <property type="evidence" value="ECO:0007669"/>
    <property type="project" value="UniProtKB-KW"/>
</dbReference>
<dbReference type="Proteomes" id="UP001206483">
    <property type="component" value="Unassembled WGS sequence"/>
</dbReference>
<name>A0ABT1J2T7_9ACTN</name>
<evidence type="ECO:0000259" key="2">
    <source>
        <dbReference type="Pfam" id="PF08241"/>
    </source>
</evidence>
<reference evidence="3 4" key="1">
    <citation type="submission" date="2022-06" db="EMBL/GenBank/DDBJ databases">
        <title>Sequencing the genomes of 1000 actinobacteria strains.</title>
        <authorList>
            <person name="Klenk H.-P."/>
        </authorList>
    </citation>
    <scope>NUCLEOTIDE SEQUENCE [LARGE SCALE GENOMIC DNA]</scope>
    <source>
        <strain evidence="3 4">DSM 41656</strain>
    </source>
</reference>
<dbReference type="PANTHER" id="PTHR43591">
    <property type="entry name" value="METHYLTRANSFERASE"/>
    <property type="match status" value="1"/>
</dbReference>
<dbReference type="InterPro" id="IPR013216">
    <property type="entry name" value="Methyltransf_11"/>
</dbReference>
<organism evidence="3 4">
    <name type="scientific">Kitasatospora paracochleata</name>
    <dbReference type="NCBI Taxonomy" id="58354"/>
    <lineage>
        <taxon>Bacteria</taxon>
        <taxon>Bacillati</taxon>
        <taxon>Actinomycetota</taxon>
        <taxon>Actinomycetes</taxon>
        <taxon>Kitasatosporales</taxon>
        <taxon>Streptomycetaceae</taxon>
        <taxon>Kitasatospora</taxon>
    </lineage>
</organism>
<dbReference type="Pfam" id="PF08241">
    <property type="entry name" value="Methyltransf_11"/>
    <property type="match status" value="1"/>
</dbReference>
<protein>
    <submittedName>
        <fullName evidence="3">SAM-dependent methyltransferase</fullName>
    </submittedName>
</protein>
<feature type="domain" description="Methyltransferase type 11" evidence="2">
    <location>
        <begin position="98"/>
        <end position="191"/>
    </location>
</feature>